<dbReference type="FunFam" id="3.90.1200.10:FF:000002">
    <property type="entry name" value="Ethanolamine kinase 1"/>
    <property type="match status" value="1"/>
</dbReference>
<keyword evidence="6" id="KW-0067">ATP-binding</keyword>
<comment type="pathway">
    <text evidence="10">Phospholipid metabolism; phosphatidylethanolamine biosynthesis; phosphatidylethanolamine from ethanolamine: step 1/3.</text>
</comment>
<reference evidence="14" key="2">
    <citation type="submission" date="2025-08" db="UniProtKB">
        <authorList>
            <consortium name="Ensembl"/>
        </authorList>
    </citation>
    <scope>IDENTIFICATION</scope>
    <source>
        <strain evidence="14">Thoroughbred</strain>
    </source>
</reference>
<keyword evidence="4" id="KW-0547">Nucleotide-binding</keyword>
<dbReference type="Gene3D" id="3.90.1200.10">
    <property type="match status" value="1"/>
</dbReference>
<dbReference type="GeneTree" id="ENSGT00950000182939"/>
<dbReference type="Gene3D" id="3.30.200.20">
    <property type="entry name" value="Phosphorylase Kinase, domain 1"/>
    <property type="match status" value="1"/>
</dbReference>
<evidence type="ECO:0000256" key="10">
    <source>
        <dbReference type="ARBA" id="ARBA00037883"/>
    </source>
</evidence>
<accession>A0A5F5PKM9</accession>
<keyword evidence="8" id="KW-0594">Phospholipid biosynthesis</keyword>
<sequence>MPTPNTHHPVSSRHRVCVCGGGVGGRICLEGSLQGRAFETQQGRSAELSPGVKGLGAASRRTRARAQADLLEAAGSPYFRTESGRRKRPPPSPAQEAQGERPQPRWEGGGRLTASGAGKGAGAETPGTQVGAAPGRAPPRPRPWRHGLPAVSPRPALQVARPRRSPTAGEPGRGRPHGLRLAALARDVTSAAGPASPGRPRAPGRGLLSHGLPAAPPPALPLAPALRRGWRWREAPRGRGPRMAVPPPAPPPRSPAHLGRRAPRARCSWGMEEKAAASAGCRAPPGPPRAGAVPCFGISVDQDDILPGALRLIRELRPHWKPEQVRTKRFTDGITNKLVACYVEEDMQDCVLVRVYGERTELLVDRENEVRNFQLLRAHGCAPKLYCTFQNGLCYEYMRGMALGPEHIREPRLFRLIALEMAKIHTIHANGSLPRPTLWHKMHNYFTLVKNEINPSLSADVPKVEVLEQELAWLKEHLSQLDSPVVFCHNDLLCKNIIYDSAKGHVRFIDYEYAGYNYQAFDIGNHFNEFAGVSEVDYCLYPAQETQQQWLRYYLQAQKGRAVTPREVERLYVQVNKFALASHFFWALWALIQDQFSTIDFDFLSDPIQPVLQGEASGVGLGDAKVTSFLSLPACLPAQTCVQGSALLHAPHPWTRWERGQVGIQGEGSAPATSPLWMLLETTFSFGGAHRTQLWGSPFTLPALGGSACSQSQPGPQPPLGRPAFPAQAMLESGLP</sequence>
<dbReference type="Pfam" id="PF01633">
    <property type="entry name" value="Choline_kinase"/>
    <property type="match status" value="1"/>
</dbReference>
<evidence type="ECO:0000313" key="15">
    <source>
        <dbReference type="Proteomes" id="UP000002281"/>
    </source>
</evidence>
<dbReference type="Bgee" id="ENSECAG00000016809">
    <property type="expression patterns" value="Expressed in liver and 24 other cell types or tissues"/>
</dbReference>
<evidence type="ECO:0000256" key="5">
    <source>
        <dbReference type="ARBA" id="ARBA00022777"/>
    </source>
</evidence>
<evidence type="ECO:0000256" key="9">
    <source>
        <dbReference type="ARBA" id="ARBA00023264"/>
    </source>
</evidence>
<dbReference type="VGNC" id="VGNC:50831">
    <property type="gene designation" value="ETNK2"/>
</dbReference>
<dbReference type="PANTHER" id="PTHR22603:SF94">
    <property type="entry name" value="ETHANOLAMINE KINASE 2"/>
    <property type="match status" value="1"/>
</dbReference>
<feature type="region of interest" description="Disordered" evidence="13">
    <location>
        <begin position="706"/>
        <end position="725"/>
    </location>
</feature>
<evidence type="ECO:0000256" key="1">
    <source>
        <dbReference type="ARBA" id="ARBA00005189"/>
    </source>
</evidence>
<organism evidence="14 15">
    <name type="scientific">Equus caballus</name>
    <name type="common">Horse</name>
    <dbReference type="NCBI Taxonomy" id="9796"/>
    <lineage>
        <taxon>Eukaryota</taxon>
        <taxon>Metazoa</taxon>
        <taxon>Chordata</taxon>
        <taxon>Craniata</taxon>
        <taxon>Vertebrata</taxon>
        <taxon>Euteleostomi</taxon>
        <taxon>Mammalia</taxon>
        <taxon>Eutheria</taxon>
        <taxon>Laurasiatheria</taxon>
        <taxon>Perissodactyla</taxon>
        <taxon>Equidae</taxon>
        <taxon>Equus</taxon>
    </lineage>
</organism>
<feature type="region of interest" description="Disordered" evidence="13">
    <location>
        <begin position="236"/>
        <end position="262"/>
    </location>
</feature>
<dbReference type="PANTHER" id="PTHR22603">
    <property type="entry name" value="CHOLINE/ETHANOALAMINE KINASE"/>
    <property type="match status" value="1"/>
</dbReference>
<dbReference type="AlphaFoldDB" id="A0A5F5PKM9"/>
<evidence type="ECO:0000313" key="16">
    <source>
        <dbReference type="VGNC" id="VGNC:50831"/>
    </source>
</evidence>
<dbReference type="CDD" id="cd05157">
    <property type="entry name" value="ETNK_euk"/>
    <property type="match status" value="1"/>
</dbReference>
<evidence type="ECO:0000256" key="7">
    <source>
        <dbReference type="ARBA" id="ARBA00023098"/>
    </source>
</evidence>
<evidence type="ECO:0000256" key="12">
    <source>
        <dbReference type="ARBA" id="ARBA00038874"/>
    </source>
</evidence>
<feature type="compositionally biased region" description="Pro residues" evidence="13">
    <location>
        <begin position="244"/>
        <end position="254"/>
    </location>
</feature>
<name>A0A5F5PKM9_HORSE</name>
<dbReference type="Ensembl" id="ENSECAT00000076065.2">
    <property type="protein sequence ID" value="ENSECAP00000049150.2"/>
    <property type="gene ID" value="ENSECAG00000016809.4"/>
</dbReference>
<keyword evidence="2" id="KW-0444">Lipid biosynthesis</keyword>
<evidence type="ECO:0000256" key="2">
    <source>
        <dbReference type="ARBA" id="ARBA00022516"/>
    </source>
</evidence>
<dbReference type="InterPro" id="IPR011009">
    <property type="entry name" value="Kinase-like_dom_sf"/>
</dbReference>
<proteinExistence type="inferred from homology"/>
<keyword evidence="3" id="KW-0808">Transferase</keyword>
<dbReference type="EC" id="2.7.1.82" evidence="12"/>
<comment type="similarity">
    <text evidence="11">Belongs to the choline/ethanolamine kinase family.</text>
</comment>
<feature type="region of interest" description="Disordered" evidence="13">
    <location>
        <begin position="41"/>
        <end position="177"/>
    </location>
</feature>
<keyword evidence="15" id="KW-1185">Reference proteome</keyword>
<protein>
    <recommendedName>
        <fullName evidence="12">ethanolamine kinase</fullName>
        <ecNumber evidence="12">2.7.1.82</ecNumber>
    </recommendedName>
</protein>
<reference evidence="14" key="3">
    <citation type="submission" date="2025-09" db="UniProtKB">
        <authorList>
            <consortium name="Ensembl"/>
        </authorList>
    </citation>
    <scope>IDENTIFICATION</scope>
    <source>
        <strain evidence="14">Thoroughbred</strain>
    </source>
</reference>
<evidence type="ECO:0000256" key="13">
    <source>
        <dbReference type="SAM" id="MobiDB-lite"/>
    </source>
</evidence>
<evidence type="ECO:0000256" key="11">
    <source>
        <dbReference type="ARBA" id="ARBA00038211"/>
    </source>
</evidence>
<evidence type="ECO:0000256" key="6">
    <source>
        <dbReference type="ARBA" id="ARBA00022840"/>
    </source>
</evidence>
<comment type="pathway">
    <text evidence="1">Lipid metabolism.</text>
</comment>
<feature type="compositionally biased region" description="Gly residues" evidence="13">
    <location>
        <begin position="107"/>
        <end position="121"/>
    </location>
</feature>
<reference evidence="14 15" key="1">
    <citation type="journal article" date="2009" name="Science">
        <title>Genome sequence, comparative analysis, and population genetics of the domestic horse.</title>
        <authorList>
            <consortium name="Broad Institute Genome Sequencing Platform"/>
            <consortium name="Broad Institute Whole Genome Assembly Team"/>
            <person name="Wade C.M."/>
            <person name="Giulotto E."/>
            <person name="Sigurdsson S."/>
            <person name="Zoli M."/>
            <person name="Gnerre S."/>
            <person name="Imsland F."/>
            <person name="Lear T.L."/>
            <person name="Adelson D.L."/>
            <person name="Bailey E."/>
            <person name="Bellone R.R."/>
            <person name="Bloecker H."/>
            <person name="Distl O."/>
            <person name="Edgar R.C."/>
            <person name="Garber M."/>
            <person name="Leeb T."/>
            <person name="Mauceli E."/>
            <person name="MacLeod J.N."/>
            <person name="Penedo M.C.T."/>
            <person name="Raison J.M."/>
            <person name="Sharpe T."/>
            <person name="Vogel J."/>
            <person name="Andersson L."/>
            <person name="Antczak D.F."/>
            <person name="Biagi T."/>
            <person name="Binns M.M."/>
            <person name="Chowdhary B.P."/>
            <person name="Coleman S.J."/>
            <person name="Della Valle G."/>
            <person name="Fryc S."/>
            <person name="Guerin G."/>
            <person name="Hasegawa T."/>
            <person name="Hill E.W."/>
            <person name="Jurka J."/>
            <person name="Kiialainen A."/>
            <person name="Lindgren G."/>
            <person name="Liu J."/>
            <person name="Magnani E."/>
            <person name="Mickelson J.R."/>
            <person name="Murray J."/>
            <person name="Nergadze S.G."/>
            <person name="Onofrio R."/>
            <person name="Pedroni S."/>
            <person name="Piras M.F."/>
            <person name="Raudsepp T."/>
            <person name="Rocchi M."/>
            <person name="Roeed K.H."/>
            <person name="Ryder O.A."/>
            <person name="Searle S."/>
            <person name="Skow L."/>
            <person name="Swinburne J.E."/>
            <person name="Syvaenen A.C."/>
            <person name="Tozaki T."/>
            <person name="Valberg S.J."/>
            <person name="Vaudin M."/>
            <person name="White J.R."/>
            <person name="Zody M.C."/>
            <person name="Lander E.S."/>
            <person name="Lindblad-Toh K."/>
        </authorList>
    </citation>
    <scope>NUCLEOTIDE SEQUENCE [LARGE SCALE GENOMIC DNA]</scope>
    <source>
        <strain evidence="14 15">Thoroughbred</strain>
    </source>
</reference>
<keyword evidence="5" id="KW-0418">Kinase</keyword>
<evidence type="ECO:0000313" key="14">
    <source>
        <dbReference type="Ensembl" id="ENSECAP00000049150.2"/>
    </source>
</evidence>
<evidence type="ECO:0000256" key="3">
    <source>
        <dbReference type="ARBA" id="ARBA00022679"/>
    </source>
</evidence>
<dbReference type="Proteomes" id="UP000002281">
    <property type="component" value="Chromosome 5"/>
</dbReference>
<dbReference type="GO" id="GO:0004305">
    <property type="term" value="F:ethanolamine kinase activity"/>
    <property type="evidence" value="ECO:0007669"/>
    <property type="project" value="UniProtKB-EC"/>
</dbReference>
<dbReference type="ExpressionAtlas" id="A0A5F5PKM9">
    <property type="expression patterns" value="baseline"/>
</dbReference>
<keyword evidence="9" id="KW-1208">Phospholipid metabolism</keyword>
<evidence type="ECO:0000256" key="8">
    <source>
        <dbReference type="ARBA" id="ARBA00023209"/>
    </source>
</evidence>
<evidence type="ECO:0000256" key="4">
    <source>
        <dbReference type="ARBA" id="ARBA00022741"/>
    </source>
</evidence>
<dbReference type="GO" id="GO:0008654">
    <property type="term" value="P:phospholipid biosynthetic process"/>
    <property type="evidence" value="ECO:0007669"/>
    <property type="project" value="UniProtKB-KW"/>
</dbReference>
<dbReference type="GO" id="GO:0005524">
    <property type="term" value="F:ATP binding"/>
    <property type="evidence" value="ECO:0007669"/>
    <property type="project" value="UniProtKB-KW"/>
</dbReference>
<keyword evidence="7" id="KW-0443">Lipid metabolism</keyword>
<gene>
    <name evidence="16" type="primary">ETNK2</name>
</gene>
<dbReference type="SUPFAM" id="SSF56112">
    <property type="entry name" value="Protein kinase-like (PK-like)"/>
    <property type="match status" value="1"/>
</dbReference>